<dbReference type="VEuPathDB" id="FungiDB:A1Q1_07549"/>
<feature type="transmembrane region" description="Helical" evidence="8">
    <location>
        <begin position="21"/>
        <end position="38"/>
    </location>
</feature>
<evidence type="ECO:0000256" key="7">
    <source>
        <dbReference type="SAM" id="MobiDB-lite"/>
    </source>
</evidence>
<protein>
    <recommendedName>
        <fullName evidence="11">DUF788-domain-containing protein</fullName>
    </recommendedName>
</protein>
<keyword evidence="3 8" id="KW-0812">Transmembrane</keyword>
<dbReference type="OrthoDB" id="10012212at2759"/>
<sequence length="196" mass="21674">MQANASSKRISAANKAALRNLARNLYLINALALGVRWVKSNVYGRPFLPSGFVLFLQVATFVATIAVWRWFIAIGTPHTDAKGNVKVAEDLAGGGVIELAWDMIYLTWICTLGSALIAPWFWYLFLLIPAFGAWKIYGVAKPFLGMFLPGIFGPKGPKPAAQEQAQAAQPAESKKQAKLRARMERGDKRVQQVQRR</sequence>
<keyword evidence="5 8" id="KW-1133">Transmembrane helix</keyword>
<accession>J5TJV2</accession>
<keyword evidence="4" id="KW-0256">Endoplasmic reticulum</keyword>
<comment type="similarity">
    <text evidence="2">Belongs to the TMEM208 family.</text>
</comment>
<evidence type="ECO:0000256" key="8">
    <source>
        <dbReference type="SAM" id="Phobius"/>
    </source>
</evidence>
<dbReference type="GO" id="GO:0006624">
    <property type="term" value="P:vacuolar protein processing"/>
    <property type="evidence" value="ECO:0007669"/>
    <property type="project" value="TreeGrafter"/>
</dbReference>
<dbReference type="RefSeq" id="XP_014182419.1">
    <property type="nucleotide sequence ID" value="XM_014326944.1"/>
</dbReference>
<gene>
    <name evidence="9" type="ORF">A1Q1_07549</name>
</gene>
<dbReference type="GeneID" id="25991061"/>
<comment type="subcellular location">
    <subcellularLocation>
        <location evidence="1">Endoplasmic reticulum membrane</location>
        <topology evidence="1">Multi-pass membrane protein</topology>
    </subcellularLocation>
</comment>
<name>J5TJV2_TRIAS</name>
<evidence type="ECO:0000256" key="2">
    <source>
        <dbReference type="ARBA" id="ARBA00009950"/>
    </source>
</evidence>
<dbReference type="GO" id="GO:0005773">
    <property type="term" value="C:vacuole"/>
    <property type="evidence" value="ECO:0007669"/>
    <property type="project" value="GOC"/>
</dbReference>
<comment type="caution">
    <text evidence="9">The sequence shown here is derived from an EMBL/GenBank/DDBJ whole genome shotgun (WGS) entry which is preliminary data.</text>
</comment>
<evidence type="ECO:0000256" key="3">
    <source>
        <dbReference type="ARBA" id="ARBA00022692"/>
    </source>
</evidence>
<feature type="region of interest" description="Disordered" evidence="7">
    <location>
        <begin position="157"/>
        <end position="196"/>
    </location>
</feature>
<evidence type="ECO:0000313" key="9">
    <source>
        <dbReference type="EMBL" id="EJT51271.1"/>
    </source>
</evidence>
<dbReference type="PANTHER" id="PTHR13505">
    <property type="entry name" value="TRANSMEMBRANE PROTEIN 208"/>
    <property type="match status" value="1"/>
</dbReference>
<reference evidence="9 10" key="1">
    <citation type="journal article" date="2012" name="Eukaryot. Cell">
        <title>Draft genome sequence of CBS 2479, the standard type strain of Trichosporon asahii.</title>
        <authorList>
            <person name="Yang R.Y."/>
            <person name="Li H.T."/>
            <person name="Zhu H."/>
            <person name="Zhou G.P."/>
            <person name="Wang M."/>
            <person name="Wang L."/>
        </authorList>
    </citation>
    <scope>NUCLEOTIDE SEQUENCE [LARGE SCALE GENOMIC DNA]</scope>
    <source>
        <strain evidence="10">ATCC 90039 / CBS 2479 / JCM 2466 / KCTC 7840 / NCYC 2677 / UAMH 7654</strain>
    </source>
</reference>
<dbReference type="AlphaFoldDB" id="J5TJV2"/>
<proteinExistence type="inferred from homology"/>
<feature type="compositionally biased region" description="Basic and acidic residues" evidence="7">
    <location>
        <begin position="181"/>
        <end position="190"/>
    </location>
</feature>
<dbReference type="GO" id="GO:0005789">
    <property type="term" value="C:endoplasmic reticulum membrane"/>
    <property type="evidence" value="ECO:0007669"/>
    <property type="project" value="UniProtKB-SubCell"/>
</dbReference>
<keyword evidence="6 8" id="KW-0472">Membrane</keyword>
<dbReference type="PANTHER" id="PTHR13505:SF7">
    <property type="entry name" value="TRANSMEMBRANE PROTEIN 208"/>
    <property type="match status" value="1"/>
</dbReference>
<dbReference type="KEGG" id="tasa:A1Q1_07549"/>
<evidence type="ECO:0000256" key="1">
    <source>
        <dbReference type="ARBA" id="ARBA00004477"/>
    </source>
</evidence>
<evidence type="ECO:0008006" key="11">
    <source>
        <dbReference type="Google" id="ProtNLM"/>
    </source>
</evidence>
<organism evidence="9 10">
    <name type="scientific">Trichosporon asahii var. asahii (strain ATCC 90039 / CBS 2479 / JCM 2466 / KCTC 7840 / NBRC 103889/ NCYC 2677 / UAMH 7654)</name>
    <name type="common">Yeast</name>
    <dbReference type="NCBI Taxonomy" id="1186058"/>
    <lineage>
        <taxon>Eukaryota</taxon>
        <taxon>Fungi</taxon>
        <taxon>Dikarya</taxon>
        <taxon>Basidiomycota</taxon>
        <taxon>Agaricomycotina</taxon>
        <taxon>Tremellomycetes</taxon>
        <taxon>Trichosporonales</taxon>
        <taxon>Trichosporonaceae</taxon>
        <taxon>Trichosporon</taxon>
    </lineage>
</organism>
<feature type="transmembrane region" description="Helical" evidence="8">
    <location>
        <begin position="50"/>
        <end position="71"/>
    </location>
</feature>
<dbReference type="InterPro" id="IPR008506">
    <property type="entry name" value="SND2/TMEM208"/>
</dbReference>
<evidence type="ECO:0000256" key="4">
    <source>
        <dbReference type="ARBA" id="ARBA00022824"/>
    </source>
</evidence>
<evidence type="ECO:0000256" key="6">
    <source>
        <dbReference type="ARBA" id="ARBA00023136"/>
    </source>
</evidence>
<dbReference type="EMBL" id="ALBS01000066">
    <property type="protein sequence ID" value="EJT51271.1"/>
    <property type="molecule type" value="Genomic_DNA"/>
</dbReference>
<dbReference type="HOGENOM" id="CLU_094308_2_1_1"/>
<evidence type="ECO:0000313" key="10">
    <source>
        <dbReference type="Proteomes" id="UP000002748"/>
    </source>
</evidence>
<feature type="compositionally biased region" description="Low complexity" evidence="7">
    <location>
        <begin position="157"/>
        <end position="171"/>
    </location>
</feature>
<dbReference type="Proteomes" id="UP000002748">
    <property type="component" value="Unassembled WGS sequence"/>
</dbReference>
<dbReference type="Pfam" id="PF05620">
    <property type="entry name" value="TMEM208_SND2"/>
    <property type="match status" value="1"/>
</dbReference>
<evidence type="ECO:0000256" key="5">
    <source>
        <dbReference type="ARBA" id="ARBA00022989"/>
    </source>
</evidence>